<comment type="subcellular location">
    <subcellularLocation>
        <location evidence="1">Cell membrane</location>
        <topology evidence="1">Multi-pass membrane protein</topology>
    </subcellularLocation>
</comment>
<dbReference type="STRING" id="157783.LK03_19215"/>
<keyword evidence="7" id="KW-0472">Membrane</keyword>
<dbReference type="Pfam" id="PF08448">
    <property type="entry name" value="PAS_4"/>
    <property type="match status" value="1"/>
</dbReference>
<dbReference type="SUPFAM" id="SSF58104">
    <property type="entry name" value="Methyl-accepting chemotaxis protein (MCP) signaling domain"/>
    <property type="match status" value="1"/>
</dbReference>
<dbReference type="GO" id="GO:0006935">
    <property type="term" value="P:chemotaxis"/>
    <property type="evidence" value="ECO:0007669"/>
    <property type="project" value="UniProtKB-ARBA"/>
</dbReference>
<evidence type="ECO:0000313" key="13">
    <source>
        <dbReference type="EMBL" id="AIR91265.1"/>
    </source>
</evidence>
<keyword evidence="8 9" id="KW-0807">Transducer</keyword>
<feature type="domain" description="PAC" evidence="12">
    <location>
        <begin position="92"/>
        <end position="144"/>
    </location>
</feature>
<keyword evidence="3" id="KW-0488">Methylation</keyword>
<dbReference type="InterPro" id="IPR001610">
    <property type="entry name" value="PAC"/>
</dbReference>
<dbReference type="KEGG" id="psw:LK03_19215"/>
<evidence type="ECO:0000259" key="11">
    <source>
        <dbReference type="PROSITE" id="PS50112"/>
    </source>
</evidence>
<evidence type="ECO:0000256" key="6">
    <source>
        <dbReference type="ARBA" id="ARBA00022989"/>
    </source>
</evidence>
<dbReference type="InterPro" id="IPR004089">
    <property type="entry name" value="MCPsignal_dom"/>
</dbReference>
<keyword evidence="5" id="KW-0808">Transferase</keyword>
<dbReference type="OrthoDB" id="9765776at2"/>
<organism evidence="13 14">
    <name type="scientific">Pseudomonas cremoricolorata</name>
    <dbReference type="NCBI Taxonomy" id="157783"/>
    <lineage>
        <taxon>Bacteria</taxon>
        <taxon>Pseudomonadati</taxon>
        <taxon>Pseudomonadota</taxon>
        <taxon>Gammaproteobacteria</taxon>
        <taxon>Pseudomonadales</taxon>
        <taxon>Pseudomonadaceae</taxon>
        <taxon>Pseudomonas</taxon>
    </lineage>
</organism>
<dbReference type="PANTHER" id="PTHR32089:SF119">
    <property type="entry name" value="METHYL-ACCEPTING CHEMOTAXIS PROTEIN CTPL"/>
    <property type="match status" value="1"/>
</dbReference>
<dbReference type="InterPro" id="IPR000700">
    <property type="entry name" value="PAS-assoc_C"/>
</dbReference>
<dbReference type="Pfam" id="PF08447">
    <property type="entry name" value="PAS_3"/>
    <property type="match status" value="1"/>
</dbReference>
<keyword evidence="4" id="KW-0812">Transmembrane</keyword>
<dbReference type="GO" id="GO:0007165">
    <property type="term" value="P:signal transduction"/>
    <property type="evidence" value="ECO:0007669"/>
    <property type="project" value="UniProtKB-KW"/>
</dbReference>
<evidence type="ECO:0000256" key="9">
    <source>
        <dbReference type="PROSITE-ProRule" id="PRU00284"/>
    </source>
</evidence>
<keyword evidence="2" id="KW-1003">Cell membrane</keyword>
<protein>
    <recommendedName>
        <fullName evidence="15">Chemotaxis protein</fullName>
    </recommendedName>
</protein>
<name>A0A089WPQ9_9PSED</name>
<dbReference type="InterPro" id="IPR013655">
    <property type="entry name" value="PAS_fold_3"/>
</dbReference>
<gene>
    <name evidence="13" type="ORF">LK03_19215</name>
</gene>
<dbReference type="Proteomes" id="UP000029493">
    <property type="component" value="Chromosome"/>
</dbReference>
<evidence type="ECO:0000256" key="1">
    <source>
        <dbReference type="ARBA" id="ARBA00004651"/>
    </source>
</evidence>
<dbReference type="SUPFAM" id="SSF55785">
    <property type="entry name" value="PYP-like sensor domain (PAS domain)"/>
    <property type="match status" value="1"/>
</dbReference>
<dbReference type="GO" id="GO:0005886">
    <property type="term" value="C:plasma membrane"/>
    <property type="evidence" value="ECO:0007669"/>
    <property type="project" value="UniProtKB-SubCell"/>
</dbReference>
<dbReference type="SMART" id="SM00283">
    <property type="entry name" value="MA"/>
    <property type="match status" value="1"/>
</dbReference>
<dbReference type="PANTHER" id="PTHR32089">
    <property type="entry name" value="METHYL-ACCEPTING CHEMOTAXIS PROTEIN MCPB"/>
    <property type="match status" value="1"/>
</dbReference>
<dbReference type="Pfam" id="PF00015">
    <property type="entry name" value="MCPsignal"/>
    <property type="match status" value="1"/>
</dbReference>
<dbReference type="InterPro" id="IPR035965">
    <property type="entry name" value="PAS-like_dom_sf"/>
</dbReference>
<evidence type="ECO:0000259" key="12">
    <source>
        <dbReference type="PROSITE" id="PS50113"/>
    </source>
</evidence>
<dbReference type="AlphaFoldDB" id="A0A089WPQ9"/>
<dbReference type="PROSITE" id="PS50112">
    <property type="entry name" value="PAS"/>
    <property type="match status" value="1"/>
</dbReference>
<keyword evidence="14" id="KW-1185">Reference proteome</keyword>
<feature type="domain" description="PAC" evidence="12">
    <location>
        <begin position="212"/>
        <end position="266"/>
    </location>
</feature>
<dbReference type="InterPro" id="IPR000014">
    <property type="entry name" value="PAS"/>
</dbReference>
<dbReference type="NCBIfam" id="TIGR00229">
    <property type="entry name" value="sensory_box"/>
    <property type="match status" value="2"/>
</dbReference>
<dbReference type="Gene3D" id="3.30.450.20">
    <property type="entry name" value="PAS domain"/>
    <property type="match status" value="2"/>
</dbReference>
<evidence type="ECO:0008006" key="15">
    <source>
        <dbReference type="Google" id="ProtNLM"/>
    </source>
</evidence>
<evidence type="ECO:0000256" key="8">
    <source>
        <dbReference type="ARBA" id="ARBA00023224"/>
    </source>
</evidence>
<keyword evidence="5" id="KW-0418">Kinase</keyword>
<evidence type="ECO:0000256" key="2">
    <source>
        <dbReference type="ARBA" id="ARBA00022475"/>
    </source>
</evidence>
<dbReference type="PROSITE" id="PS50111">
    <property type="entry name" value="CHEMOTAXIS_TRANSDUC_2"/>
    <property type="match status" value="1"/>
</dbReference>
<sequence length="437" mass="47641">MFNRHLKAMLADCEAELVRVQQLLGLMEQAGIFLRLDADYRVIECNRAFTEAIGSDAAQVLGKRLSELVPGYVSKLACFRNFAKAVADGVAVRDDYRFLRAGNQLAWLRLSWHPMRDERGNLREVIGYGSDVSAQVSLARENQELLDALLRSTAAIQFDLNGNVLDANEQFLHSMGYSLNQVVGKHHRLFCDAEYVASPAYSDFWKTLNSGQYVRGRFKRVDSRGRDVWLEASYNPVNDAEGNLIRVVKFASVVTDQVQRENEIKRAAQMALEVSTRTDLSASEGASVVDQAVSTMQNVSQQMQSASVTIEALGKQSVVISSIVQTIGGIASQTNLLALNAAIEAARAGEQGRGFAVVADEVRQLAARTSKATEEIVGVVAQNQTLASQAIVDIENSQSSAVLGLSYASQAGVSISDIKHGARQVVQAINQVNQDLS</sequence>
<dbReference type="EMBL" id="CP009455">
    <property type="protein sequence ID" value="AIR91265.1"/>
    <property type="molecule type" value="Genomic_DNA"/>
</dbReference>
<dbReference type="PROSITE" id="PS50113">
    <property type="entry name" value="PAC"/>
    <property type="match status" value="2"/>
</dbReference>
<dbReference type="SMART" id="SM00086">
    <property type="entry name" value="PAC"/>
    <property type="match status" value="2"/>
</dbReference>
<evidence type="ECO:0000313" key="14">
    <source>
        <dbReference type="Proteomes" id="UP000029493"/>
    </source>
</evidence>
<evidence type="ECO:0000256" key="3">
    <source>
        <dbReference type="ARBA" id="ARBA00022481"/>
    </source>
</evidence>
<dbReference type="InterPro" id="IPR013656">
    <property type="entry name" value="PAS_4"/>
</dbReference>
<evidence type="ECO:0000256" key="4">
    <source>
        <dbReference type="ARBA" id="ARBA00022692"/>
    </source>
</evidence>
<keyword evidence="6" id="KW-1133">Transmembrane helix</keyword>
<dbReference type="Gene3D" id="1.10.287.950">
    <property type="entry name" value="Methyl-accepting chemotaxis protein"/>
    <property type="match status" value="1"/>
</dbReference>
<dbReference type="CDD" id="cd00130">
    <property type="entry name" value="PAS"/>
    <property type="match status" value="2"/>
</dbReference>
<proteinExistence type="predicted"/>
<feature type="domain" description="Methyl-accepting transducer" evidence="10">
    <location>
        <begin position="262"/>
        <end position="437"/>
    </location>
</feature>
<reference evidence="13 14" key="1">
    <citation type="submission" date="2014-09" db="EMBL/GenBank/DDBJ databases">
        <authorList>
            <person name="Chan K.-G."/>
        </authorList>
    </citation>
    <scope>NUCLEOTIDE SEQUENCE [LARGE SCALE GENOMIC DNA]</scope>
    <source>
        <strain evidence="13 14">ND07</strain>
    </source>
</reference>
<evidence type="ECO:0000256" key="7">
    <source>
        <dbReference type="ARBA" id="ARBA00023136"/>
    </source>
</evidence>
<dbReference type="eggNOG" id="COG0840">
    <property type="taxonomic scope" value="Bacteria"/>
</dbReference>
<evidence type="ECO:0000259" key="10">
    <source>
        <dbReference type="PROSITE" id="PS50111"/>
    </source>
</evidence>
<feature type="domain" description="PAS" evidence="11">
    <location>
        <begin position="142"/>
        <end position="185"/>
    </location>
</feature>
<accession>A0A089WPQ9</accession>
<dbReference type="GO" id="GO:0016301">
    <property type="term" value="F:kinase activity"/>
    <property type="evidence" value="ECO:0007669"/>
    <property type="project" value="UniProtKB-KW"/>
</dbReference>
<evidence type="ECO:0000256" key="5">
    <source>
        <dbReference type="ARBA" id="ARBA00022777"/>
    </source>
</evidence>